<dbReference type="SUPFAM" id="SSF53335">
    <property type="entry name" value="S-adenosyl-L-methionine-dependent methyltransferases"/>
    <property type="match status" value="1"/>
</dbReference>
<organism evidence="2 3">
    <name type="scientific">Terricaulis silvestris</name>
    <dbReference type="NCBI Taxonomy" id="2686094"/>
    <lineage>
        <taxon>Bacteria</taxon>
        <taxon>Pseudomonadati</taxon>
        <taxon>Pseudomonadota</taxon>
        <taxon>Alphaproteobacteria</taxon>
        <taxon>Caulobacterales</taxon>
        <taxon>Caulobacteraceae</taxon>
        <taxon>Terricaulis</taxon>
    </lineage>
</organism>
<gene>
    <name evidence="1 2" type="primary">rlmJ</name>
    <name evidence="2" type="ORF">DSM104635_03228</name>
</gene>
<dbReference type="GO" id="GO:0003723">
    <property type="term" value="F:RNA binding"/>
    <property type="evidence" value="ECO:0007669"/>
    <property type="project" value="UniProtKB-UniRule"/>
</dbReference>
<dbReference type="PANTHER" id="PTHR37426:SF1">
    <property type="entry name" value="RIBOSOMAL RNA LARGE SUBUNIT METHYLTRANSFERASE J"/>
    <property type="match status" value="1"/>
</dbReference>
<proteinExistence type="inferred from homology"/>
<protein>
    <recommendedName>
        <fullName evidence="1">Ribosomal RNA large subunit methyltransferase J</fullName>
        <ecNumber evidence="1">2.1.1.266</ecNumber>
    </recommendedName>
    <alternativeName>
        <fullName evidence="1">23S rRNA (adenine(2030)-N6)-methyltransferase</fullName>
    </alternativeName>
    <alternativeName>
        <fullName evidence="1">23S rRNA m6A2030 methyltransferase</fullName>
    </alternativeName>
</protein>
<comment type="subunit">
    <text evidence="1">Monomer.</text>
</comment>
<dbReference type="HAMAP" id="MF_00934">
    <property type="entry name" value="23SrRNA_methyltr_J"/>
    <property type="match status" value="1"/>
</dbReference>
<dbReference type="AlphaFoldDB" id="A0A6I6MNU6"/>
<accession>A0A6I6MNU6</accession>
<keyword evidence="3" id="KW-1185">Reference proteome</keyword>
<dbReference type="Proteomes" id="UP000431269">
    <property type="component" value="Chromosome"/>
</dbReference>
<dbReference type="EC" id="2.1.1.266" evidence="1"/>
<dbReference type="InterPro" id="IPR029063">
    <property type="entry name" value="SAM-dependent_MTases_sf"/>
</dbReference>
<feature type="binding site" evidence="1">
    <location>
        <position position="117"/>
    </location>
    <ligand>
        <name>S-adenosyl-L-methionine</name>
        <dbReference type="ChEBI" id="CHEBI:59789"/>
    </ligand>
</feature>
<keyword evidence="1" id="KW-0698">rRNA processing</keyword>
<dbReference type="PANTHER" id="PTHR37426">
    <property type="entry name" value="RIBOSOMAL RNA LARGE SUBUNIT METHYLTRANSFERASE J"/>
    <property type="match status" value="1"/>
</dbReference>
<dbReference type="Pfam" id="PF04378">
    <property type="entry name" value="RsmJ"/>
    <property type="match status" value="1"/>
</dbReference>
<dbReference type="InterPro" id="IPR007473">
    <property type="entry name" value="RlmJ"/>
</dbReference>
<feature type="active site" description="Proton acceptor" evidence="1">
    <location>
        <position position="163"/>
    </location>
</feature>
<sequence>MNYRHAFHAGNHADVLKHAVLLYCLDALKRKPAPFAVLDTHAGRGLYDLQGAEAARSPEWQDGVARLWDWRDPPPLVARYLDAVRGFNADGALRTYPGSPALVTTNLRDEDVLIACELHPEEHAMLRRALPRVGNVQVHERDGWQALNALLPPPQRRGLVLIDPPYEAPDELAQAARALGPSLRRFGHGMYLWWRPLKSESALNAADAEARAQGVKEMLRADLWVAAPTPEGRLVGSSVLLINPPFGLREALQDALPFLADALTKGQGGWRLSS</sequence>
<keyword evidence="1 2" id="KW-0808">Transferase</keyword>
<dbReference type="GO" id="GO:0005829">
    <property type="term" value="C:cytosol"/>
    <property type="evidence" value="ECO:0007669"/>
    <property type="project" value="TreeGrafter"/>
</dbReference>
<comment type="catalytic activity">
    <reaction evidence="1">
        <text>adenosine(2030) in 23S rRNA + S-adenosyl-L-methionine = N(6)-methyladenosine(2030) in 23S rRNA + S-adenosyl-L-homocysteine + H(+)</text>
        <dbReference type="Rhea" id="RHEA:43736"/>
        <dbReference type="Rhea" id="RHEA-COMP:10668"/>
        <dbReference type="Rhea" id="RHEA-COMP:10669"/>
        <dbReference type="ChEBI" id="CHEBI:15378"/>
        <dbReference type="ChEBI" id="CHEBI:57856"/>
        <dbReference type="ChEBI" id="CHEBI:59789"/>
        <dbReference type="ChEBI" id="CHEBI:74411"/>
        <dbReference type="ChEBI" id="CHEBI:74449"/>
        <dbReference type="EC" id="2.1.1.266"/>
    </reaction>
</comment>
<feature type="site" description="Interaction with substrate rRNA" evidence="1">
    <location>
        <position position="3"/>
    </location>
</feature>
<feature type="binding site" evidence="1">
    <location>
        <begin position="142"/>
        <end position="143"/>
    </location>
    <ligand>
        <name>S-adenosyl-L-methionine</name>
        <dbReference type="ChEBI" id="CHEBI:59789"/>
    </ligand>
</feature>
<feature type="binding site" evidence="1">
    <location>
        <position position="18"/>
    </location>
    <ligand>
        <name>S-adenosyl-L-methionine</name>
        <dbReference type="ChEBI" id="CHEBI:59789"/>
    </ligand>
</feature>
<evidence type="ECO:0000313" key="2">
    <source>
        <dbReference type="EMBL" id="QGZ96369.1"/>
    </source>
</evidence>
<dbReference type="GO" id="GO:0070475">
    <property type="term" value="P:rRNA base methylation"/>
    <property type="evidence" value="ECO:0007669"/>
    <property type="project" value="UniProtKB-UniRule"/>
</dbReference>
<dbReference type="KEGG" id="tsv:DSM104635_03228"/>
<dbReference type="Gene3D" id="3.40.50.150">
    <property type="entry name" value="Vaccinia Virus protein VP39"/>
    <property type="match status" value="1"/>
</dbReference>
<dbReference type="RefSeq" id="WP_158767164.1">
    <property type="nucleotide sequence ID" value="NZ_CP047045.1"/>
</dbReference>
<keyword evidence="1" id="KW-0694">RNA-binding</keyword>
<evidence type="ECO:0000256" key="1">
    <source>
        <dbReference type="HAMAP-Rule" id="MF_00934"/>
    </source>
</evidence>
<reference evidence="3" key="1">
    <citation type="submission" date="2019-12" db="EMBL/GenBank/DDBJ databases">
        <title>Complete genome of Terracaulis silvestris 0127_4.</title>
        <authorList>
            <person name="Vieira S."/>
            <person name="Riedel T."/>
            <person name="Sproer C."/>
            <person name="Pascual J."/>
            <person name="Boedeker C."/>
            <person name="Overmann J."/>
        </authorList>
    </citation>
    <scope>NUCLEOTIDE SEQUENCE [LARGE SCALE GENOMIC DNA]</scope>
    <source>
        <strain evidence="3">0127_4</strain>
    </source>
</reference>
<keyword evidence="1" id="KW-0949">S-adenosyl-L-methionine</keyword>
<evidence type="ECO:0000313" key="3">
    <source>
        <dbReference type="Proteomes" id="UP000431269"/>
    </source>
</evidence>
<comment type="similarity">
    <text evidence="1">Belongs to the RlmJ family.</text>
</comment>
<dbReference type="GO" id="GO:0036307">
    <property type="term" value="F:23S rRNA (adenine(2030)-N(6))-methyltransferase activity"/>
    <property type="evidence" value="ECO:0007669"/>
    <property type="project" value="UniProtKB-UniRule"/>
</dbReference>
<feature type="binding site" evidence="1">
    <location>
        <position position="163"/>
    </location>
    <ligand>
        <name>S-adenosyl-L-methionine</name>
        <dbReference type="ChEBI" id="CHEBI:59789"/>
    </ligand>
</feature>
<dbReference type="EMBL" id="CP047045">
    <property type="protein sequence ID" value="QGZ96369.1"/>
    <property type="molecule type" value="Genomic_DNA"/>
</dbReference>
<comment type="function">
    <text evidence="1">Specifically methylates the adenine in position 2030 of 23S rRNA.</text>
</comment>
<name>A0A6I6MNU6_9CAUL</name>
<feature type="binding site" evidence="1">
    <location>
        <position position="99"/>
    </location>
    <ligand>
        <name>S-adenosyl-L-methionine</name>
        <dbReference type="ChEBI" id="CHEBI:59789"/>
    </ligand>
</feature>
<keyword evidence="1 2" id="KW-0489">Methyltransferase</keyword>
<feature type="binding site" evidence="1">
    <location>
        <position position="41"/>
    </location>
    <ligand>
        <name>S-adenosyl-L-methionine</name>
        <dbReference type="ChEBI" id="CHEBI:59789"/>
    </ligand>
</feature>